<protein>
    <submittedName>
        <fullName evidence="1">Spore coat protein A</fullName>
    </submittedName>
</protein>
<accession>A0A3G9CSA2</accession>
<dbReference type="AlphaFoldDB" id="A0A3G9CSA2"/>
<keyword evidence="1" id="KW-0946">Virion</keyword>
<dbReference type="EMBL" id="AP017646">
    <property type="protein sequence ID" value="BAW28975.1"/>
    <property type="molecule type" value="Genomic_DNA"/>
</dbReference>
<dbReference type="Proteomes" id="UP000265557">
    <property type="component" value="Chromosome"/>
</dbReference>
<organism evidence="1 2">
    <name type="scientific">Methanosarcina thermophila</name>
    <dbReference type="NCBI Taxonomy" id="2210"/>
    <lineage>
        <taxon>Archaea</taxon>
        <taxon>Methanobacteriati</taxon>
        <taxon>Methanobacteriota</taxon>
        <taxon>Stenosarchaea group</taxon>
        <taxon>Methanomicrobia</taxon>
        <taxon>Methanosarcinales</taxon>
        <taxon>Methanosarcinaceae</taxon>
        <taxon>Methanosarcina</taxon>
    </lineage>
</organism>
<evidence type="ECO:0000313" key="1">
    <source>
        <dbReference type="EMBL" id="BAW28975.1"/>
    </source>
</evidence>
<reference evidence="1 2" key="1">
    <citation type="submission" date="2016-09" db="EMBL/GenBank/DDBJ databases">
        <title>Complete Genome Sequence of Methanosarcina thermophila MT-1.</title>
        <authorList>
            <person name="Kouzuma A."/>
        </authorList>
    </citation>
    <scope>NUCLEOTIDE SEQUENCE [LARGE SCALE GENOMIC DNA]</scope>
    <source>
        <strain evidence="1 2">MT-1</strain>
    </source>
</reference>
<evidence type="ECO:0000313" key="2">
    <source>
        <dbReference type="Proteomes" id="UP000265557"/>
    </source>
</evidence>
<dbReference type="RefSeq" id="WP_048167909.1">
    <property type="nucleotide sequence ID" value="NZ_FPAO01000003.1"/>
</dbReference>
<name>A0A3G9CSA2_METTE</name>
<keyword evidence="1" id="KW-0167">Capsid protein</keyword>
<proteinExistence type="predicted"/>
<gene>
    <name evidence="1" type="ORF">MESMT1_1045</name>
</gene>
<sequence length="63" mass="7105">MVGRYIIEGIGGNRPNELPIHQHIKNFIIICRHYIEVALLSASTNILPEGEILPPELEEDSIK</sequence>
<dbReference type="GeneID" id="41602428"/>